<dbReference type="Proteomes" id="UP001244207">
    <property type="component" value="Unassembled WGS sequence"/>
</dbReference>
<proteinExistence type="predicted"/>
<protein>
    <submittedName>
        <fullName evidence="2">Uncharacterized protein</fullName>
    </submittedName>
</protein>
<name>A0AAD8XP55_GLOAC</name>
<evidence type="ECO:0000313" key="2">
    <source>
        <dbReference type="EMBL" id="KAK1731087.1"/>
    </source>
</evidence>
<gene>
    <name evidence="2" type="ORF">BDZ83DRAFT_296435</name>
</gene>
<organism evidence="2 3">
    <name type="scientific">Glomerella acutata</name>
    <name type="common">Colletotrichum acutatum</name>
    <dbReference type="NCBI Taxonomy" id="27357"/>
    <lineage>
        <taxon>Eukaryota</taxon>
        <taxon>Fungi</taxon>
        <taxon>Dikarya</taxon>
        <taxon>Ascomycota</taxon>
        <taxon>Pezizomycotina</taxon>
        <taxon>Sordariomycetes</taxon>
        <taxon>Hypocreomycetidae</taxon>
        <taxon>Glomerellales</taxon>
        <taxon>Glomerellaceae</taxon>
        <taxon>Colletotrichum</taxon>
        <taxon>Colletotrichum acutatum species complex</taxon>
    </lineage>
</organism>
<dbReference type="GeneID" id="85386121"/>
<evidence type="ECO:0000256" key="1">
    <source>
        <dbReference type="SAM" id="MobiDB-lite"/>
    </source>
</evidence>
<sequence length="274" mass="31936">MIEKLGYNHRRMGLLYGNENRRWLQTHTGWRERESTNTVQLMSLILPQQLLQEIWMQHGDEHHWNWGPQRSPCFQRGMPSVPEWPKECNPRRLVTQQHIRIPVNTATSHSVPARTGVGRAKRQRHERKLDHRFLSRQRRLTRKETTLGKKQSLCSPSVPGLVLETKTCCNSSDCRHMSNPSKSLLLAWKLQHAKLTATLIDILNSFWRLDTGCRLLRKRHWRSKIMIVDPGHTASFQAEDYIEMGLPLAYLDSMPSTGRLYLVALLEIDHDMPG</sequence>
<evidence type="ECO:0000313" key="3">
    <source>
        <dbReference type="Proteomes" id="UP001244207"/>
    </source>
</evidence>
<keyword evidence="3" id="KW-1185">Reference proteome</keyword>
<dbReference type="RefSeq" id="XP_060371142.1">
    <property type="nucleotide sequence ID" value="XM_060502222.1"/>
</dbReference>
<dbReference type="EMBL" id="JAHMHS010000004">
    <property type="protein sequence ID" value="KAK1731087.1"/>
    <property type="molecule type" value="Genomic_DNA"/>
</dbReference>
<dbReference type="AlphaFoldDB" id="A0AAD8XP55"/>
<comment type="caution">
    <text evidence="2">The sequence shown here is derived from an EMBL/GenBank/DDBJ whole genome shotgun (WGS) entry which is preliminary data.</text>
</comment>
<reference evidence="2" key="1">
    <citation type="submission" date="2021-12" db="EMBL/GenBank/DDBJ databases">
        <title>Comparative genomics, transcriptomics and evolutionary studies reveal genomic signatures of adaptation to plant cell wall in hemibiotrophic fungi.</title>
        <authorList>
            <consortium name="DOE Joint Genome Institute"/>
            <person name="Baroncelli R."/>
            <person name="Diaz J.F."/>
            <person name="Benocci T."/>
            <person name="Peng M."/>
            <person name="Battaglia E."/>
            <person name="Haridas S."/>
            <person name="Andreopoulos W."/>
            <person name="Labutti K."/>
            <person name="Pangilinan J."/>
            <person name="Floch G.L."/>
            <person name="Makela M.R."/>
            <person name="Henrissat B."/>
            <person name="Grigoriev I.V."/>
            <person name="Crouch J.A."/>
            <person name="De Vries R.P."/>
            <person name="Sukno S.A."/>
            <person name="Thon M.R."/>
        </authorList>
    </citation>
    <scope>NUCLEOTIDE SEQUENCE</scope>
    <source>
        <strain evidence="2">CBS 112980</strain>
    </source>
</reference>
<feature type="region of interest" description="Disordered" evidence="1">
    <location>
        <begin position="107"/>
        <end position="127"/>
    </location>
</feature>
<accession>A0AAD8XP55</accession>